<sequence>MVQLSWQAFVFWVFQTGFQINHSPGSLFPILRCHHIHNSLIHHAFASVPRYPPLVAMSRIINSTSGDTRSTLQGFLSYD</sequence>
<evidence type="ECO:0000313" key="2">
    <source>
        <dbReference type="Proteomes" id="UP000714275"/>
    </source>
</evidence>
<comment type="caution">
    <text evidence="1">The sequence shown here is derived from an EMBL/GenBank/DDBJ whole genome shotgun (WGS) entry which is preliminary data.</text>
</comment>
<accession>A0A9P7CXY9</accession>
<organism evidence="1 2">
    <name type="scientific">Suillus placidus</name>
    <dbReference type="NCBI Taxonomy" id="48579"/>
    <lineage>
        <taxon>Eukaryota</taxon>
        <taxon>Fungi</taxon>
        <taxon>Dikarya</taxon>
        <taxon>Basidiomycota</taxon>
        <taxon>Agaricomycotina</taxon>
        <taxon>Agaricomycetes</taxon>
        <taxon>Agaricomycetidae</taxon>
        <taxon>Boletales</taxon>
        <taxon>Suillineae</taxon>
        <taxon>Suillaceae</taxon>
        <taxon>Suillus</taxon>
    </lineage>
</organism>
<gene>
    <name evidence="1" type="ORF">EV702DRAFT_632883</name>
</gene>
<keyword evidence="2" id="KW-1185">Reference proteome</keyword>
<name>A0A9P7CXY9_9AGAM</name>
<dbReference type="EMBL" id="JABBWD010000056">
    <property type="protein sequence ID" value="KAG1771863.1"/>
    <property type="molecule type" value="Genomic_DNA"/>
</dbReference>
<proteinExistence type="predicted"/>
<dbReference type="Proteomes" id="UP000714275">
    <property type="component" value="Unassembled WGS sequence"/>
</dbReference>
<reference evidence="1" key="1">
    <citation type="journal article" date="2020" name="New Phytol.">
        <title>Comparative genomics reveals dynamic genome evolution in host specialist ectomycorrhizal fungi.</title>
        <authorList>
            <person name="Lofgren L.A."/>
            <person name="Nguyen N.H."/>
            <person name="Vilgalys R."/>
            <person name="Ruytinx J."/>
            <person name="Liao H.L."/>
            <person name="Branco S."/>
            <person name="Kuo A."/>
            <person name="LaButti K."/>
            <person name="Lipzen A."/>
            <person name="Andreopoulos W."/>
            <person name="Pangilinan J."/>
            <person name="Riley R."/>
            <person name="Hundley H."/>
            <person name="Na H."/>
            <person name="Barry K."/>
            <person name="Grigoriev I.V."/>
            <person name="Stajich J.E."/>
            <person name="Kennedy P.G."/>
        </authorList>
    </citation>
    <scope>NUCLEOTIDE SEQUENCE</scope>
    <source>
        <strain evidence="1">DOB743</strain>
    </source>
</reference>
<protein>
    <submittedName>
        <fullName evidence="1">Uncharacterized protein</fullName>
    </submittedName>
</protein>
<dbReference type="AlphaFoldDB" id="A0A9P7CXY9"/>
<evidence type="ECO:0000313" key="1">
    <source>
        <dbReference type="EMBL" id="KAG1771863.1"/>
    </source>
</evidence>